<dbReference type="AlphaFoldDB" id="A0A379FHR6"/>
<evidence type="ECO:0000313" key="10">
    <source>
        <dbReference type="Proteomes" id="UP000254191"/>
    </source>
</evidence>
<evidence type="ECO:0000256" key="3">
    <source>
        <dbReference type="ARBA" id="ARBA00022679"/>
    </source>
</evidence>
<evidence type="ECO:0000256" key="1">
    <source>
        <dbReference type="ARBA" id="ARBA00004752"/>
    </source>
</evidence>
<dbReference type="EMBL" id="UGTS01000004">
    <property type="protein sequence ID" value="SUC20112.1"/>
    <property type="molecule type" value="Genomic_DNA"/>
</dbReference>
<dbReference type="Proteomes" id="UP000254191">
    <property type="component" value="Unassembled WGS sequence"/>
</dbReference>
<evidence type="ECO:0000256" key="4">
    <source>
        <dbReference type="ARBA" id="ARBA00022960"/>
    </source>
</evidence>
<dbReference type="SUPFAM" id="SSF141523">
    <property type="entry name" value="L,D-transpeptidase catalytic domain-like"/>
    <property type="match status" value="1"/>
</dbReference>
<dbReference type="GO" id="GO:0016740">
    <property type="term" value="F:transferase activity"/>
    <property type="evidence" value="ECO:0007669"/>
    <property type="project" value="UniProtKB-KW"/>
</dbReference>
<feature type="active site" description="Proton donor/acceptor" evidence="7">
    <location>
        <position position="134"/>
    </location>
</feature>
<evidence type="ECO:0000313" key="9">
    <source>
        <dbReference type="EMBL" id="SUC20112.1"/>
    </source>
</evidence>
<dbReference type="GO" id="GO:0071555">
    <property type="term" value="P:cell wall organization"/>
    <property type="evidence" value="ECO:0007669"/>
    <property type="project" value="UniProtKB-UniRule"/>
</dbReference>
<reference evidence="9 10" key="1">
    <citation type="submission" date="2018-06" db="EMBL/GenBank/DDBJ databases">
        <authorList>
            <consortium name="Pathogen Informatics"/>
            <person name="Doyle S."/>
        </authorList>
    </citation>
    <scope>NUCLEOTIDE SEQUENCE [LARGE SCALE GENOMIC DNA]</scope>
    <source>
        <strain evidence="9 10">NCTC11938</strain>
    </source>
</reference>
<dbReference type="CDD" id="cd16913">
    <property type="entry name" value="YkuD_like"/>
    <property type="match status" value="1"/>
</dbReference>
<accession>A0A379FHR6</accession>
<dbReference type="GO" id="GO:0008360">
    <property type="term" value="P:regulation of cell shape"/>
    <property type="evidence" value="ECO:0007669"/>
    <property type="project" value="UniProtKB-UniRule"/>
</dbReference>
<proteinExistence type="inferred from homology"/>
<dbReference type="Pfam" id="PF03734">
    <property type="entry name" value="YkuD"/>
    <property type="match status" value="1"/>
</dbReference>
<name>A0A379FHR6_PROMI</name>
<evidence type="ECO:0000256" key="7">
    <source>
        <dbReference type="PROSITE-ProRule" id="PRU01373"/>
    </source>
</evidence>
<dbReference type="UniPathway" id="UPA00219"/>
<dbReference type="RefSeq" id="WP_004244805.1">
    <property type="nucleotide sequence ID" value="NZ_CP026044.1"/>
</dbReference>
<dbReference type="GO" id="GO:0004180">
    <property type="term" value="F:carboxypeptidase activity"/>
    <property type="evidence" value="ECO:0007669"/>
    <property type="project" value="UniProtKB-ARBA"/>
</dbReference>
<dbReference type="GO" id="GO:0009252">
    <property type="term" value="P:peptidoglycan biosynthetic process"/>
    <property type="evidence" value="ECO:0007669"/>
    <property type="project" value="UniProtKB-UniPathway"/>
</dbReference>
<evidence type="ECO:0000256" key="6">
    <source>
        <dbReference type="ARBA" id="ARBA00023316"/>
    </source>
</evidence>
<protein>
    <submittedName>
        <fullName evidence="9">Uncharacterized protein conserved in bacteria</fullName>
    </submittedName>
</protein>
<dbReference type="PANTHER" id="PTHR36699">
    <property type="entry name" value="LD-TRANSPEPTIDASE"/>
    <property type="match status" value="1"/>
</dbReference>
<feature type="active site" description="Nucleophile" evidence="7">
    <location>
        <position position="142"/>
    </location>
</feature>
<feature type="domain" description="L,D-TPase catalytic" evidence="8">
    <location>
        <begin position="42"/>
        <end position="173"/>
    </location>
</feature>
<comment type="similarity">
    <text evidence="2">Belongs to the YkuD family.</text>
</comment>
<evidence type="ECO:0000256" key="2">
    <source>
        <dbReference type="ARBA" id="ARBA00005992"/>
    </source>
</evidence>
<evidence type="ECO:0000259" key="8">
    <source>
        <dbReference type="PROSITE" id="PS52029"/>
    </source>
</evidence>
<evidence type="ECO:0000256" key="5">
    <source>
        <dbReference type="ARBA" id="ARBA00022984"/>
    </source>
</evidence>
<dbReference type="PANTHER" id="PTHR36699:SF1">
    <property type="entry name" value="L,D-TRANSPEPTIDASE YAFK-RELATED"/>
    <property type="match status" value="1"/>
</dbReference>
<organism evidence="9 10">
    <name type="scientific">Proteus mirabilis</name>
    <dbReference type="NCBI Taxonomy" id="584"/>
    <lineage>
        <taxon>Bacteria</taxon>
        <taxon>Pseudomonadati</taxon>
        <taxon>Pseudomonadota</taxon>
        <taxon>Gammaproteobacteria</taxon>
        <taxon>Enterobacterales</taxon>
        <taxon>Morganellaceae</taxon>
        <taxon>Proteus</taxon>
    </lineage>
</organism>
<keyword evidence="6 7" id="KW-0961">Cell wall biogenesis/degradation</keyword>
<dbReference type="PROSITE" id="PS52029">
    <property type="entry name" value="LD_TPASE"/>
    <property type="match status" value="1"/>
</dbReference>
<keyword evidence="5 7" id="KW-0573">Peptidoglycan synthesis</keyword>
<dbReference type="InterPro" id="IPR005490">
    <property type="entry name" value="LD_TPept_cat_dom"/>
</dbReference>
<sequence length="250" mass="28800">MTSHAKQLIIFLTIILTSLFVNAENSSKFLIKPVKKSTGEPIYIQIFKEENLLELYIEKQDGQLEKIRTYPICSYSGGLGPKKYQGDLKSPEGFYQVNQTQLNPNSRFYRAINLGFPNQYDQEQGYTGDFLMIHGACKSVGCYAMTDTVMDEIYQYAELALKNGQQNINIHIFPFKMTAENMKKFQYSANMDFWQQLAPAYQYVEEYQKIPVISVKNGRYLVNNREAISTLNLAKSIDSKWLQNSQPTIK</sequence>
<gene>
    <name evidence="9" type="ORF">NCTC11938_01641</name>
</gene>
<comment type="pathway">
    <text evidence="1 7">Cell wall biogenesis; peptidoglycan biosynthesis.</text>
</comment>
<keyword evidence="3" id="KW-0808">Transferase</keyword>
<dbReference type="InterPro" id="IPR038063">
    <property type="entry name" value="Transpep_catalytic_dom"/>
</dbReference>
<keyword evidence="4 7" id="KW-0133">Cell shape</keyword>